<keyword evidence="3" id="KW-1185">Reference proteome</keyword>
<gene>
    <name evidence="2" type="ORF">IDM40_12295</name>
</gene>
<dbReference type="Gene3D" id="3.40.630.30">
    <property type="match status" value="1"/>
</dbReference>
<dbReference type="InterPro" id="IPR000182">
    <property type="entry name" value="GNAT_dom"/>
</dbReference>
<dbReference type="SUPFAM" id="SSF55729">
    <property type="entry name" value="Acyl-CoA N-acyltransferases (Nat)"/>
    <property type="match status" value="2"/>
</dbReference>
<name>A0ABR9P704_9ACTN</name>
<dbReference type="RefSeq" id="WP_193122107.1">
    <property type="nucleotide sequence ID" value="NZ_JADBGI010000009.1"/>
</dbReference>
<proteinExistence type="predicted"/>
<protein>
    <submittedName>
        <fullName evidence="2">GNAT family N-acetyltransferase</fullName>
    </submittedName>
</protein>
<dbReference type="Proteomes" id="UP000806528">
    <property type="component" value="Unassembled WGS sequence"/>
</dbReference>
<dbReference type="EMBL" id="JADBGI010000009">
    <property type="protein sequence ID" value="MBE2999480.1"/>
    <property type="molecule type" value="Genomic_DNA"/>
</dbReference>
<evidence type="ECO:0000313" key="2">
    <source>
        <dbReference type="EMBL" id="MBE2999480.1"/>
    </source>
</evidence>
<dbReference type="Pfam" id="PF00583">
    <property type="entry name" value="Acetyltransf_1"/>
    <property type="match status" value="1"/>
</dbReference>
<evidence type="ECO:0000259" key="1">
    <source>
        <dbReference type="Pfam" id="PF00583"/>
    </source>
</evidence>
<feature type="domain" description="N-acetyltransferase" evidence="1">
    <location>
        <begin position="63"/>
        <end position="119"/>
    </location>
</feature>
<accession>A0ABR9P704</accession>
<organism evidence="2 3">
    <name type="scientific">Nocardiopsis coralli</name>
    <dbReference type="NCBI Taxonomy" id="2772213"/>
    <lineage>
        <taxon>Bacteria</taxon>
        <taxon>Bacillati</taxon>
        <taxon>Actinomycetota</taxon>
        <taxon>Actinomycetes</taxon>
        <taxon>Streptosporangiales</taxon>
        <taxon>Nocardiopsidaceae</taxon>
        <taxon>Nocardiopsis</taxon>
    </lineage>
</organism>
<dbReference type="InterPro" id="IPR016181">
    <property type="entry name" value="Acyl_CoA_acyltransferase"/>
</dbReference>
<sequence>MCARVWEWDGAGAGEQERAQWARVYAGGEAEVAGGGLSAGEVAERVRGSGSPQVWRWAACTGSGGAVVGVGELRRQPFDASVGALRLYVEPGARRQGLGMRLRAAALERARSEGMERTQSTVVAGPQGEDFARTSPWLRTVLALELHQQVLDEPTLARCRSLASSPRPGYRPAHWVGPAPDALAASFGRVMGHLLEAPGAGLRGGGVWGAQQVRAWERRITEDGARLVVGAVLDRTSDEVVAATASTVSRSQVALQHDTAVLPAHRRKGLAIRAKAAQALRIHEYFPHVRVLSVMVEPPHTAMVALNRSLGYVRVGERLLVEEDLRRG</sequence>
<comment type="caution">
    <text evidence="2">The sequence shown here is derived from an EMBL/GenBank/DDBJ whole genome shotgun (WGS) entry which is preliminary data.</text>
</comment>
<evidence type="ECO:0000313" key="3">
    <source>
        <dbReference type="Proteomes" id="UP000806528"/>
    </source>
</evidence>
<reference evidence="2 3" key="1">
    <citation type="submission" date="2020-09" db="EMBL/GenBank/DDBJ databases">
        <title>Diversity and distribution of actinomycetes associated with coral in the coast of Hainan.</title>
        <authorList>
            <person name="Li F."/>
        </authorList>
    </citation>
    <scope>NUCLEOTIDE SEQUENCE [LARGE SCALE GENOMIC DNA]</scope>
    <source>
        <strain evidence="2 3">HNM0947</strain>
    </source>
</reference>